<feature type="region of interest" description="Disordered" evidence="2">
    <location>
        <begin position="83"/>
        <end position="170"/>
    </location>
</feature>
<reference evidence="5 6" key="1">
    <citation type="journal article" date="2018" name="MBio">
        <title>Comparative Genomics Reveals the Core Gene Toolbox for the Fungus-Insect Symbiosis.</title>
        <authorList>
            <person name="Wang Y."/>
            <person name="Stata M."/>
            <person name="Wang W."/>
            <person name="Stajich J.E."/>
            <person name="White M.M."/>
            <person name="Moncalvo J.M."/>
        </authorList>
    </citation>
    <scope>NUCLEOTIDE SEQUENCE [LARGE SCALE GENOMIC DNA]</scope>
    <source>
        <strain evidence="5 6">SWE-8-4</strain>
    </source>
</reference>
<evidence type="ECO:0000313" key="5">
    <source>
        <dbReference type="EMBL" id="PVU97110.1"/>
    </source>
</evidence>
<evidence type="ECO:0000259" key="3">
    <source>
        <dbReference type="Pfam" id="PF09429"/>
    </source>
</evidence>
<dbReference type="InterPro" id="IPR019451">
    <property type="entry name" value="Rtp1_C1"/>
</dbReference>
<proteinExistence type="inferred from homology"/>
<dbReference type="Gene3D" id="1.25.10.10">
    <property type="entry name" value="Leucine-rich Repeat Variant"/>
    <property type="match status" value="1"/>
</dbReference>
<feature type="compositionally biased region" description="Low complexity" evidence="2">
    <location>
        <begin position="119"/>
        <end position="132"/>
    </location>
</feature>
<dbReference type="InterPro" id="IPR016024">
    <property type="entry name" value="ARM-type_fold"/>
</dbReference>
<feature type="domain" description="RNA polymerase II assembly factor Rtp1 C-terminal" evidence="4">
    <location>
        <begin position="1472"/>
        <end position="1585"/>
    </location>
</feature>
<dbReference type="GO" id="GO:0006396">
    <property type="term" value="P:RNA processing"/>
    <property type="evidence" value="ECO:0007669"/>
    <property type="project" value="InterPro"/>
</dbReference>
<dbReference type="Pfam" id="PF09429">
    <property type="entry name" value="Wbp11"/>
    <property type="match status" value="1"/>
</dbReference>
<dbReference type="Proteomes" id="UP000245383">
    <property type="component" value="Unassembled WGS sequence"/>
</dbReference>
<feature type="compositionally biased region" description="Acidic residues" evidence="2">
    <location>
        <begin position="135"/>
        <end position="144"/>
    </location>
</feature>
<comment type="similarity">
    <text evidence="1">Belongs to the Tango6 family.</text>
</comment>
<sequence length="1729" mass="195129">MAKGKSKANINPADKQRKIARKRELKKQKEIRKQVREASLLYKDTFKLEKELTKYKKLENEGLLDKNLKAKYKEVKEKLDLISKTRKEKGVQVKKRNEDLEDAGYDPINPDGMSYNMPGSSDSTNSDDSGNSELSEIEGDDSDEISNKYKGNAESGEISQSNFPPIPKDTPPFIDQELFLDEFWPPPPPGKPPQMFYNNPDANTVPPPQMFYNNPDANIVPPPQMFYNNPNVNTVPPPLPIFPPNLEQQQFTPFLSSEMAHESNTFGQAFIPPPQHMIINPPPPSNMMLPPPPPFNHLPPQQTSPLYFNGHPQYYSQPVYNTPFNANYSNVDINNNAESSLLLSQNYNKDIDLSTTSSANIEPSSENANKGQILSAEPQLRDLQKELTMLVPQKLLKKKMDLSKKAVNAAVPSVPQPKINAAPHIEADESVSISEKNPILASKVTNLFSMPNNYTNQAGTNANNGDLINDGPMPGDSTADSAKMNAQKHKTSEAEKSELPKDTYISLTVIESVNSGQVSSQSSNNAPSAQIINSKSKQNLTEFEDHEDLEQKINVDTTADTASPPGIKTRLDSLSLRDKKTINQLIDFIIVFSLAPKLLDGTTIPIEKRLESTKIQALGFQSQIFKKYNEITNRIYSSDIKSQKQANFLTLVEWTEKFGALITSKEYIISDVASITRSRALVDIISAFFQTAYSSQISQLQDLVSSIRVINLKKLFTKIFNCKSNRQLILESLFALKNFSRGKQRWFNTLVSRFLSRFLLFDDGIKTLFGFLISSDSTDKNLTTPKLDSIYNLIDSLPSTISEESYYSNILAQLSQIITNNSVLIEKQMDFDTDLNSDKDSKSSGINSDFIINIYKISIYVLDNVFARKNFLFKKYALPMLLDPILKWNATKKFDFDFSNSLEYLEPSDETSPLSTLIDTALNIKSESKLQKVSKPLIQIIDDSTSSKPQDPSNDTVSNNKNSLDIKSRDFLADDVMVNLSHTVQVFLGDKNDLFHDLQKDVIVKNEDLSKALDTIYVLSNHNLSSNSGFVFYILNTISESLFFWYQFLQECSDSLKDYNTSENMSSSKQLQDSQIFVPKFTLLENTMGKLEKILNKYFALCSTSEISSILNKLFLSDRLFNVIQDQTLSSGVLYPLFTLENNYKTCITYPKKYPYTLFLTILDETNQESLDFDAEVEVDDSNLNKFSNTSDLYQSKFKVSSLYALTQKLHNTPNINDLVASIFISLLNEYTALTEQINRLTLSKTHKKQSKIEILANSSNENKILTQESSPKLFILSQKFLLVSQTLQEFVVFFGPQALTKISHILAFVDTIIDRTLESPPISINNNDIIKLQNEIHLNLEKDEPINSEESQKNSQLDSQLDSSEQLILALNLFVAASASIFETNMGLDSGITNLDENQSTESLYSSIFKKLGKLKKQWNEYTLITQLVDQAIELSLTLQPHLNKLNHQDTDSKDANSEKILVDAEEEYYSALIDLQNPLVPIQAFGLTKLQDLIICEENYTSGALTTIQYSRIIETIVDLVQHDDSFIYLKAIQALTKASKLPNILPELLKILIEKYSNKNSSIDFRLRISEIFAGIIRNYGQAMVKYTDTVIPMFCKTLDYRENEDPDLVHSALSILGLYCEISPLVIKNYLLDIASFCKNACLSREYNQTVKRASLVLLVSIISGYSNNMDIAKSINVDVLKDIYNILKVIVNSNSYGLDTRDELLEHNANFGLQELSHLMKSFF</sequence>
<dbReference type="GO" id="GO:0009306">
    <property type="term" value="P:protein secretion"/>
    <property type="evidence" value="ECO:0007669"/>
    <property type="project" value="TreeGrafter"/>
</dbReference>
<gene>
    <name evidence="5" type="ORF">BB561_000755</name>
</gene>
<feature type="compositionally biased region" description="Basic and acidic residues" evidence="2">
    <location>
        <begin position="83"/>
        <end position="98"/>
    </location>
</feature>
<accession>A0A2T9YXP5</accession>
<dbReference type="OrthoDB" id="205569at2759"/>
<feature type="compositionally biased region" description="Basic and acidic residues" evidence="2">
    <location>
        <begin position="490"/>
        <end position="499"/>
    </location>
</feature>
<dbReference type="PANTHER" id="PTHR20959:SF1">
    <property type="entry name" value="TRANSPORT AND GOLGI ORGANIZATION PROTEIN 6 HOMOLOG"/>
    <property type="match status" value="1"/>
</dbReference>
<dbReference type="SUPFAM" id="SSF48371">
    <property type="entry name" value="ARM repeat"/>
    <property type="match status" value="1"/>
</dbReference>
<dbReference type="EMBL" id="MBFR01000018">
    <property type="protein sequence ID" value="PVU97110.1"/>
    <property type="molecule type" value="Genomic_DNA"/>
</dbReference>
<dbReference type="InterPro" id="IPR019007">
    <property type="entry name" value="Wbp11/ELF5/Saf1_N"/>
</dbReference>
<organism evidence="5 6">
    <name type="scientific">Smittium simulii</name>
    <dbReference type="NCBI Taxonomy" id="133385"/>
    <lineage>
        <taxon>Eukaryota</taxon>
        <taxon>Fungi</taxon>
        <taxon>Fungi incertae sedis</taxon>
        <taxon>Zoopagomycota</taxon>
        <taxon>Kickxellomycotina</taxon>
        <taxon>Harpellomycetes</taxon>
        <taxon>Harpellales</taxon>
        <taxon>Legeriomycetaceae</taxon>
        <taxon>Smittium</taxon>
    </lineage>
</organism>
<evidence type="ECO:0000313" key="6">
    <source>
        <dbReference type="Proteomes" id="UP000245383"/>
    </source>
</evidence>
<dbReference type="STRING" id="133385.A0A2T9YXP5"/>
<evidence type="ECO:0000256" key="2">
    <source>
        <dbReference type="SAM" id="MobiDB-lite"/>
    </source>
</evidence>
<keyword evidence="6" id="KW-1185">Reference proteome</keyword>
<evidence type="ECO:0000256" key="1">
    <source>
        <dbReference type="ARBA" id="ARBA00005724"/>
    </source>
</evidence>
<feature type="region of interest" description="Disordered" evidence="2">
    <location>
        <begin position="1"/>
        <end position="32"/>
    </location>
</feature>
<dbReference type="InterPro" id="IPR039600">
    <property type="entry name" value="TANGO6/Rtp1"/>
</dbReference>
<feature type="region of interest" description="Disordered" evidence="2">
    <location>
        <begin position="458"/>
        <end position="499"/>
    </location>
</feature>
<name>A0A2T9YXP5_9FUNG</name>
<evidence type="ECO:0000259" key="4">
    <source>
        <dbReference type="Pfam" id="PF10363"/>
    </source>
</evidence>
<comment type="caution">
    <text evidence="5">The sequence shown here is derived from an EMBL/GenBank/DDBJ whole genome shotgun (WGS) entry which is preliminary data.</text>
</comment>
<dbReference type="PANTHER" id="PTHR20959">
    <property type="entry name" value="TRANSPORT AND GOLGI ORGANIZATION PROTEIN 6 FAMILY MEMBER"/>
    <property type="match status" value="1"/>
</dbReference>
<feature type="domain" description="Wbp11/ELF5/Saf1 N-terminal" evidence="3">
    <location>
        <begin position="9"/>
        <end position="84"/>
    </location>
</feature>
<dbReference type="InterPro" id="IPR011989">
    <property type="entry name" value="ARM-like"/>
</dbReference>
<protein>
    <submittedName>
        <fullName evidence="5">Uncharacterized protein</fullName>
    </submittedName>
</protein>
<dbReference type="Pfam" id="PF10363">
    <property type="entry name" value="RTP1_C1"/>
    <property type="match status" value="1"/>
</dbReference>